<dbReference type="Pfam" id="PF01363">
    <property type="entry name" value="FYVE"/>
    <property type="match status" value="1"/>
</dbReference>
<evidence type="ECO:0000313" key="8">
    <source>
        <dbReference type="Proteomes" id="UP000614601"/>
    </source>
</evidence>
<dbReference type="PANTHER" id="PTHR46603:SF1">
    <property type="entry name" value="ABSCISSION_NOCUT CHECKPOINT REGULATOR"/>
    <property type="match status" value="1"/>
</dbReference>
<name>A0A811LDE4_9BILA</name>
<evidence type="ECO:0000256" key="4">
    <source>
        <dbReference type="PROSITE-ProRule" id="PRU00091"/>
    </source>
</evidence>
<reference evidence="7" key="1">
    <citation type="submission" date="2020-09" db="EMBL/GenBank/DDBJ databases">
        <authorList>
            <person name="Kikuchi T."/>
        </authorList>
    </citation>
    <scope>NUCLEOTIDE SEQUENCE</scope>
    <source>
        <strain evidence="7">SH1</strain>
    </source>
</reference>
<organism evidence="7 8">
    <name type="scientific">Bursaphelenchus okinawaensis</name>
    <dbReference type="NCBI Taxonomy" id="465554"/>
    <lineage>
        <taxon>Eukaryota</taxon>
        <taxon>Metazoa</taxon>
        <taxon>Ecdysozoa</taxon>
        <taxon>Nematoda</taxon>
        <taxon>Chromadorea</taxon>
        <taxon>Rhabditida</taxon>
        <taxon>Tylenchina</taxon>
        <taxon>Tylenchomorpha</taxon>
        <taxon>Aphelenchoidea</taxon>
        <taxon>Aphelenchoididae</taxon>
        <taxon>Bursaphelenchus</taxon>
    </lineage>
</organism>
<dbReference type="SUPFAM" id="SSF57903">
    <property type="entry name" value="FYVE/PHD zinc finger"/>
    <property type="match status" value="1"/>
</dbReference>
<dbReference type="GO" id="GO:0009838">
    <property type="term" value="P:abscission"/>
    <property type="evidence" value="ECO:0007669"/>
    <property type="project" value="TreeGrafter"/>
</dbReference>
<dbReference type="InterPro" id="IPR000306">
    <property type="entry name" value="Znf_FYVE"/>
</dbReference>
<dbReference type="Gene3D" id="3.30.40.10">
    <property type="entry name" value="Zinc/RING finger domain, C3HC4 (zinc finger)"/>
    <property type="match status" value="1"/>
</dbReference>
<evidence type="ECO:0000259" key="6">
    <source>
        <dbReference type="PROSITE" id="PS50178"/>
    </source>
</evidence>
<dbReference type="InterPro" id="IPR013083">
    <property type="entry name" value="Znf_RING/FYVE/PHD"/>
</dbReference>
<evidence type="ECO:0000313" key="7">
    <source>
        <dbReference type="EMBL" id="CAD5225259.1"/>
    </source>
</evidence>
<protein>
    <recommendedName>
        <fullName evidence="6">FYVE-type domain-containing protein</fullName>
    </recommendedName>
</protein>
<keyword evidence="1" id="KW-0479">Metal-binding</keyword>
<sequence length="257" mass="29200">MPCTNCMAKYSLIKREHGCPSCGYGFCAKCMSKKAVVERISSKPLAVCEKCYNKINGKEEKPDEKIDFTENVPASFKDVYGNKDKKAVKKKSVEKPTSSRNVEDEVAERLAQIKNVSVDEVKKPMNMVVDSDERDNRPLISKGKDKKMTADDVIQKALDDPAVKNKDLDKEYHEYQIKSIEERLAKLRNVPVEDIRSPRTMVTNHPDLSDSDVELTDDAKELIAMAEKSLRKKEPDLFAYENEALDSDIEDSTDYKH</sequence>
<dbReference type="GO" id="GO:0030496">
    <property type="term" value="C:midbody"/>
    <property type="evidence" value="ECO:0007669"/>
    <property type="project" value="TreeGrafter"/>
</dbReference>
<dbReference type="GO" id="GO:0032266">
    <property type="term" value="F:phosphatidylinositol-3-phosphate binding"/>
    <property type="evidence" value="ECO:0007669"/>
    <property type="project" value="TreeGrafter"/>
</dbReference>
<evidence type="ECO:0000256" key="5">
    <source>
        <dbReference type="SAM" id="MobiDB-lite"/>
    </source>
</evidence>
<comment type="caution">
    <text evidence="7">The sequence shown here is derived from an EMBL/GenBank/DDBJ whole genome shotgun (WGS) entry which is preliminary data.</text>
</comment>
<keyword evidence="3" id="KW-0862">Zinc</keyword>
<evidence type="ECO:0000256" key="2">
    <source>
        <dbReference type="ARBA" id="ARBA00022771"/>
    </source>
</evidence>
<dbReference type="AlphaFoldDB" id="A0A811LDE4"/>
<dbReference type="GO" id="GO:0005813">
    <property type="term" value="C:centrosome"/>
    <property type="evidence" value="ECO:0007669"/>
    <property type="project" value="TreeGrafter"/>
</dbReference>
<dbReference type="GO" id="GO:0008270">
    <property type="term" value="F:zinc ion binding"/>
    <property type="evidence" value="ECO:0007669"/>
    <property type="project" value="UniProtKB-KW"/>
</dbReference>
<dbReference type="InterPro" id="IPR017455">
    <property type="entry name" value="Znf_FYVE-rel"/>
</dbReference>
<keyword evidence="2 4" id="KW-0863">Zinc-finger</keyword>
<dbReference type="GO" id="GO:0032154">
    <property type="term" value="C:cleavage furrow"/>
    <property type="evidence" value="ECO:0007669"/>
    <property type="project" value="TreeGrafter"/>
</dbReference>
<dbReference type="Proteomes" id="UP000783686">
    <property type="component" value="Unassembled WGS sequence"/>
</dbReference>
<dbReference type="PROSITE" id="PS50178">
    <property type="entry name" value="ZF_FYVE"/>
    <property type="match status" value="1"/>
</dbReference>
<dbReference type="InterPro" id="IPR011011">
    <property type="entry name" value="Znf_FYVE_PHD"/>
</dbReference>
<dbReference type="GO" id="GO:0044878">
    <property type="term" value="P:mitotic cytokinesis checkpoint signaling"/>
    <property type="evidence" value="ECO:0007669"/>
    <property type="project" value="TreeGrafter"/>
</dbReference>
<dbReference type="EMBL" id="CAJFCW020000005">
    <property type="protein sequence ID" value="CAG9120619.1"/>
    <property type="molecule type" value="Genomic_DNA"/>
</dbReference>
<dbReference type="Proteomes" id="UP000614601">
    <property type="component" value="Unassembled WGS sequence"/>
</dbReference>
<proteinExistence type="predicted"/>
<feature type="domain" description="FYVE-type" evidence="6">
    <location>
        <begin position="1"/>
        <end position="56"/>
    </location>
</feature>
<gene>
    <name evidence="7" type="ORF">BOKJ2_LOCUS11489</name>
</gene>
<evidence type="ECO:0000256" key="1">
    <source>
        <dbReference type="ARBA" id="ARBA00022723"/>
    </source>
</evidence>
<keyword evidence="8" id="KW-1185">Reference proteome</keyword>
<feature type="region of interest" description="Disordered" evidence="5">
    <location>
        <begin position="124"/>
        <end position="148"/>
    </location>
</feature>
<dbReference type="SMART" id="SM00064">
    <property type="entry name" value="FYVE"/>
    <property type="match status" value="1"/>
</dbReference>
<evidence type="ECO:0000256" key="3">
    <source>
        <dbReference type="ARBA" id="ARBA00022833"/>
    </source>
</evidence>
<dbReference type="OrthoDB" id="5407799at2759"/>
<accession>A0A811LDE4</accession>
<dbReference type="EMBL" id="CAJFDH010000005">
    <property type="protein sequence ID" value="CAD5225259.1"/>
    <property type="molecule type" value="Genomic_DNA"/>
</dbReference>
<dbReference type="PANTHER" id="PTHR46603">
    <property type="entry name" value="ABSCISSION/NOCUT CHECKPOINT REGULATOR"/>
    <property type="match status" value="1"/>
</dbReference>
<feature type="compositionally biased region" description="Basic and acidic residues" evidence="5">
    <location>
        <begin position="134"/>
        <end position="148"/>
    </location>
</feature>